<keyword evidence="1" id="KW-0812">Transmembrane</keyword>
<dbReference type="Proteomes" id="UP001189225">
    <property type="component" value="Unassembled WGS sequence"/>
</dbReference>
<dbReference type="EMBL" id="CATWHI010000001">
    <property type="protein sequence ID" value="CAJ0735325.1"/>
    <property type="molecule type" value="Genomic_DNA"/>
</dbReference>
<dbReference type="AlphaFoldDB" id="A0AB72WZI3"/>
<feature type="domain" description="Toxin VasX N-terminal region" evidence="2">
    <location>
        <begin position="28"/>
        <end position="190"/>
    </location>
</feature>
<evidence type="ECO:0000259" key="2">
    <source>
        <dbReference type="Pfam" id="PF20249"/>
    </source>
</evidence>
<organism evidence="3 4">
    <name type="scientific">Ralstonia edaphi</name>
    <dbReference type="NCBI Taxonomy" id="3058599"/>
    <lineage>
        <taxon>Bacteria</taxon>
        <taxon>Pseudomonadati</taxon>
        <taxon>Pseudomonadota</taxon>
        <taxon>Betaproteobacteria</taxon>
        <taxon>Burkholderiales</taxon>
        <taxon>Burkholderiaceae</taxon>
        <taxon>Ralstonia</taxon>
    </lineage>
</organism>
<keyword evidence="4" id="KW-1185">Reference proteome</keyword>
<reference evidence="3 4" key="1">
    <citation type="submission" date="2023-07" db="EMBL/GenBank/DDBJ databases">
        <authorList>
            <person name="Peeters C."/>
        </authorList>
    </citation>
    <scope>NUCLEOTIDE SEQUENCE [LARGE SCALE GENOMIC DNA]</scope>
    <source>
        <strain evidence="3 4">R-16034</strain>
    </source>
</reference>
<proteinExistence type="predicted"/>
<dbReference type="Pfam" id="PF20249">
    <property type="entry name" value="VasX_N"/>
    <property type="match status" value="1"/>
</dbReference>
<feature type="transmembrane region" description="Helical" evidence="1">
    <location>
        <begin position="773"/>
        <end position="795"/>
    </location>
</feature>
<dbReference type="RefSeq" id="WP_316897968.1">
    <property type="nucleotide sequence ID" value="NZ_CATWHI010000001.1"/>
</dbReference>
<evidence type="ECO:0000313" key="4">
    <source>
        <dbReference type="Proteomes" id="UP001189225"/>
    </source>
</evidence>
<gene>
    <name evidence="3" type="ORF">R16034_00142</name>
</gene>
<name>A0AB72WZI3_9RALS</name>
<protein>
    <recommendedName>
        <fullName evidence="2">Toxin VasX N-terminal region domain-containing protein</fullName>
    </recommendedName>
</protein>
<dbReference type="NCBIfam" id="NF041559">
    <property type="entry name" value="BTH_I2691_fam"/>
    <property type="match status" value="1"/>
</dbReference>
<keyword evidence="1" id="KW-0472">Membrane</keyword>
<sequence length="1044" mass="111729">MAGEATGKYAQNATQAAIGVPQCSAGGCPSCTKSGLPILLVRPGLAEKSYAASKHDAIAKLLPGVADPALSYSGYVMRTLRAGYVYAYYEKPHTPEIKAQKGWQALQVDTLGYLTPFPIEQLPVPGAAKEFSCQRTDGYAAAMLFVIPDALNTGQVWVGFSDTPWSDKVRAKYAGDKKLRDQRMACINAPNATCKRSIPMTEASLSAALPEYNADRQTVATALFGSPYPGVPLDRDGKPLARKEAAKDVYSQASVIVTRGKQFDVSKAMLVSVPDAVGATHEAAQLRLELPQAAKKILTAKNGYWKLQSAMSIKALVELFDAQYKNLGNTPGLYGESYMPRAQFDDMKGRGALPPGATFIPQAYTVQGGGMFPGGTYTNPSLGTVSIPQDELPAVRLQKKAGTGYTKYLEQYGHACESDAKLLARIEVDYGSWLNSPARKLVTEHDFDETTRQDGVYYAHVVSKVAYGGPITDVGAGWYADFVKSDPRDKNNVLVRAMLGNQKDFFEWFKESDQRSKTVDEAKALFDVIEELEKDAKGGKLVGMLAHSLPYLRILASAAGYGLMPLAGATGIMLSKVGKMAPDLLRKMEVLIVRVSVTSVTTRKIRATRIQVSEEQAKIYWREIARTSPGDVGKATRKVGESEVTNVTRSGVLAMDLSGAKGNARVDVYVFESVTATTTTLAELPKSGEQLKEVARRVGKVLKEGGAVLSAGGAVIQLLCLSENLEKLRNGNDEVRVEAFLGLASAALGSSAALAELSAAFSKEWEKLGATLGLKVLAGFASALSSVLDGVTALTKVFSRRRSGDAAAATAYGFQAFFFFSAALAGGAAVANVMGVLTVTGFGLSWTGWGLLLVALGVAAGYIAMMVQNTPAEDWVAGTVWGKSTWGSLAKEQEEMNKLLLGISVDFSYRNGIGDNFMRSMAVVGMGGLPSPQMSDYAASREAWLSFSLNKALREKLTWSVQIYGKRRDGRTVLLMQRGSRLVAFPGSAAATLEGVDKGRPDVKDDGNTVIVSADLNTMMFSGASAKVRVESPDGDVLVEEQLP</sequence>
<feature type="transmembrane region" description="Helical" evidence="1">
    <location>
        <begin position="846"/>
        <end position="865"/>
    </location>
</feature>
<dbReference type="InterPro" id="IPR048126">
    <property type="entry name" value="Toxin_VasX"/>
</dbReference>
<accession>A0AB72WZI3</accession>
<evidence type="ECO:0000313" key="3">
    <source>
        <dbReference type="EMBL" id="CAJ0735325.1"/>
    </source>
</evidence>
<feature type="transmembrane region" description="Helical" evidence="1">
    <location>
        <begin position="551"/>
        <end position="574"/>
    </location>
</feature>
<dbReference type="InterPro" id="IPR046864">
    <property type="entry name" value="VasX_N"/>
</dbReference>
<feature type="transmembrane region" description="Helical" evidence="1">
    <location>
        <begin position="816"/>
        <end position="840"/>
    </location>
</feature>
<keyword evidence="1" id="KW-1133">Transmembrane helix</keyword>
<evidence type="ECO:0000256" key="1">
    <source>
        <dbReference type="SAM" id="Phobius"/>
    </source>
</evidence>
<dbReference type="CDD" id="cd20707">
    <property type="entry name" value="MIX_III"/>
    <property type="match status" value="1"/>
</dbReference>
<comment type="caution">
    <text evidence="3">The sequence shown here is derived from an EMBL/GenBank/DDBJ whole genome shotgun (WGS) entry which is preliminary data.</text>
</comment>
<feature type="transmembrane region" description="Helical" evidence="1">
    <location>
        <begin position="739"/>
        <end position="761"/>
    </location>
</feature>